<proteinExistence type="predicted"/>
<dbReference type="PANTHER" id="PTHR24148:SF73">
    <property type="entry name" value="HET DOMAIN PROTEIN (AFU_ORTHOLOGUE AFUA_8G01020)"/>
    <property type="match status" value="1"/>
</dbReference>
<feature type="compositionally biased region" description="Acidic residues" evidence="1">
    <location>
        <begin position="26"/>
        <end position="46"/>
    </location>
</feature>
<gene>
    <name evidence="2" type="ORF">FOXB_13929</name>
</gene>
<evidence type="ECO:0000256" key="1">
    <source>
        <dbReference type="SAM" id="MobiDB-lite"/>
    </source>
</evidence>
<protein>
    <recommendedName>
        <fullName evidence="3">Heterokaryon incompatibility domain-containing protein</fullName>
    </recommendedName>
</protein>
<evidence type="ECO:0008006" key="3">
    <source>
        <dbReference type="Google" id="ProtNLM"/>
    </source>
</evidence>
<dbReference type="EMBL" id="AFQF01003453">
    <property type="protein sequence ID" value="EGU75578.1"/>
    <property type="molecule type" value="Genomic_DNA"/>
</dbReference>
<dbReference type="OrthoDB" id="4587016at2759"/>
<evidence type="ECO:0000313" key="2">
    <source>
        <dbReference type="EMBL" id="EGU75578.1"/>
    </source>
</evidence>
<dbReference type="InterPro" id="IPR052895">
    <property type="entry name" value="HetReg/Transcr_Mod"/>
</dbReference>
<name>F9G5J7_FUSOF</name>
<dbReference type="AlphaFoldDB" id="F9G5J7"/>
<organism evidence="2">
    <name type="scientific">Fusarium oxysporum (strain Fo5176)</name>
    <name type="common">Fusarium vascular wilt</name>
    <dbReference type="NCBI Taxonomy" id="660025"/>
    <lineage>
        <taxon>Eukaryota</taxon>
        <taxon>Fungi</taxon>
        <taxon>Dikarya</taxon>
        <taxon>Ascomycota</taxon>
        <taxon>Pezizomycotina</taxon>
        <taxon>Sordariomycetes</taxon>
        <taxon>Hypocreomycetidae</taxon>
        <taxon>Hypocreales</taxon>
        <taxon>Nectriaceae</taxon>
        <taxon>Fusarium</taxon>
        <taxon>Fusarium oxysporum species complex</taxon>
    </lineage>
</organism>
<sequence length="746" mass="83661">MSSSDDSDSSITVSDESDIESVISESEGDEEAGFDEIDDQFSDSDDGNQVSGSVFLEGTESALNLLFFAGGSIAGAIAQTFDTNRTTDQPMVQAAGVSSLLNDMDNVNLGSDDISTEVHANISHTQTDAFPSTRNSSVANTTAPYTNKASNAVRALEAKIARDICRDHLSTPLPGQTYGTTSNTTTRLVRVPHNPGFLEWLGWRLRRTFLQPNIYTPLPSPSHIRVLFIQPGVNEDTLVASFELLDLHAANIRFEAISYQWTFRVIGFVGKDYTHANMCFNAIKALTSAWFEVRKSFGQDDSTSSTPGNIYGRVMNEASMGRIVEVFQSGYWKRLWVVQELVSSRRAIIRWGDAEMSWTLLGFATTLIRNNKSLMTMFNRIDKSKKSPGPFQGSPDARTGLMNAYLMYRMSSTYFRGDSMSFLDVLRLTRNFDVSERLDRIYAILGLPSRHTGPGRTSIPPDYRLLPDGLYSRVFYWVYQTHDEPLEILSAIRHTSLLYPDFPTWIPRWHVKPIRSIGISHRASMKFDASAGWKPKPPAKLVWKRNERHLILQGFVLASVTSAHRVFPTASTKDRLSRHKKLKTHNTGLNNWLNVHVRSHDDIQARLPLILTAGQDWYGNILKEQNSIDEHTASFVKWSQGYFRNAKPCDEEAVRYGQAVNNVCRDRQIFTATNCLLGLGPNLLRKGDLVCVVAGGPVPYILRPLGDDTFYFVGECYVAGYMFGEAVAEWRSQAQASLSLRIFTLR</sequence>
<feature type="region of interest" description="Disordered" evidence="1">
    <location>
        <begin position="1"/>
        <end position="52"/>
    </location>
</feature>
<dbReference type="Pfam" id="PF26639">
    <property type="entry name" value="Het-6_barrel"/>
    <property type="match status" value="1"/>
</dbReference>
<dbReference type="PANTHER" id="PTHR24148">
    <property type="entry name" value="ANKYRIN REPEAT DOMAIN-CONTAINING PROTEIN 39 HOMOLOG-RELATED"/>
    <property type="match status" value="1"/>
</dbReference>
<dbReference type="STRING" id="660025.F9G5J7"/>
<feature type="compositionally biased region" description="Low complexity" evidence="1">
    <location>
        <begin position="9"/>
        <end position="25"/>
    </location>
</feature>
<reference evidence="2" key="1">
    <citation type="journal article" date="2012" name="Mol. Plant Microbe Interact.">
        <title>A highly conserved effector in Fusarium oxysporum is required for full virulence on Arabidopsis.</title>
        <authorList>
            <person name="Thatcher L.F."/>
            <person name="Gardiner D.M."/>
            <person name="Kazan K."/>
            <person name="Manners J."/>
        </authorList>
    </citation>
    <scope>NUCLEOTIDE SEQUENCE [LARGE SCALE GENOMIC DNA]</scope>
    <source>
        <strain evidence="2">Fo5176</strain>
    </source>
</reference>
<accession>F9G5J7</accession>
<comment type="caution">
    <text evidence="2">The sequence shown here is derived from an EMBL/GenBank/DDBJ whole genome shotgun (WGS) entry which is preliminary data.</text>
</comment>